<evidence type="ECO:0000313" key="2">
    <source>
        <dbReference type="Proteomes" id="UP000562027"/>
    </source>
</evidence>
<name>A0A840LGF2_9BURK</name>
<reference evidence="1 2" key="1">
    <citation type="submission" date="2020-08" db="EMBL/GenBank/DDBJ databases">
        <title>Functional genomics of gut bacteria from endangered species of beetles.</title>
        <authorList>
            <person name="Carlos-Shanley C."/>
        </authorList>
    </citation>
    <scope>NUCLEOTIDE SEQUENCE [LARGE SCALE GENOMIC DNA]</scope>
    <source>
        <strain evidence="1 2">S00239</strain>
    </source>
</reference>
<dbReference type="Proteomes" id="UP000562027">
    <property type="component" value="Unassembled WGS sequence"/>
</dbReference>
<keyword evidence="2" id="KW-1185">Reference proteome</keyword>
<proteinExistence type="predicted"/>
<protein>
    <submittedName>
        <fullName evidence="1">Uncharacterized protein</fullName>
    </submittedName>
</protein>
<evidence type="ECO:0000313" key="1">
    <source>
        <dbReference type="EMBL" id="MBB4846145.1"/>
    </source>
</evidence>
<dbReference type="RefSeq" id="WP_246448634.1">
    <property type="nucleotide sequence ID" value="NZ_JACHLP010000015.1"/>
</dbReference>
<gene>
    <name evidence="1" type="ORF">HNP55_004699</name>
</gene>
<comment type="caution">
    <text evidence="1">The sequence shown here is derived from an EMBL/GenBank/DDBJ whole genome shotgun (WGS) entry which is preliminary data.</text>
</comment>
<accession>A0A840LGF2</accession>
<dbReference type="AlphaFoldDB" id="A0A840LGF2"/>
<organism evidence="1 2">
    <name type="scientific">Roseateles oligotrophus</name>
    <dbReference type="NCBI Taxonomy" id="1769250"/>
    <lineage>
        <taxon>Bacteria</taxon>
        <taxon>Pseudomonadati</taxon>
        <taxon>Pseudomonadota</taxon>
        <taxon>Betaproteobacteria</taxon>
        <taxon>Burkholderiales</taxon>
        <taxon>Sphaerotilaceae</taxon>
        <taxon>Roseateles</taxon>
    </lineage>
</organism>
<dbReference type="EMBL" id="JACHLP010000015">
    <property type="protein sequence ID" value="MBB4846145.1"/>
    <property type="molecule type" value="Genomic_DNA"/>
</dbReference>
<sequence>MTLEHAQAALLQPGDRALQARKQLGFDAGGWRAQCHQIAFAQWPGAARRLDHV</sequence>